<dbReference type="Pfam" id="PF00884">
    <property type="entry name" value="Sulfatase"/>
    <property type="match status" value="1"/>
</dbReference>
<sequence>MDPPFTMSIKEKTNKLFHHRFGPVLLATVLLLSISLITRLALLIYSASGVDWSVLNLLKIIFIGLFYDLAAASFAVIPIVIYLWLVPSKWYASKFNKVILFIYFFFVVFTLIFNGISEWFFWEEFSVRYNFIAVDYLVYTTEVIGNIRQSYPINSIMAGLFIATLLIVYCLRKFITSSTTHKTSFGKRSIIALILLCLPVLTYFGVSHKWKYYSKNQYVNELSGNGMYDFGFAFWNNQLDYNTFYKTLPINNAAAILSHLLQQDSTSKNGAFKNTSRTIGNTGTENKMNVVLISVESLSAEFLSAFGNTQHITPQLDSLAKDGLLFNNLYASGTRTVRGLEALSLCIPPTPGQSIVKRPDNKNLFTLGSIFRSKGYNSRFIYGGYGYFDNMNEFFSNNGYQVTDRSSLQDSEIHYSNIWGVADEDLFTLSLRELDKDYQNKKPFFAQIMTVSNHRPYTYPEGRIDIPSHTGREGAVKYTDYAIGKFIREAKQKPWFANTLFVIVADHCASSAGKVQLPVDKYHIPMIFYSPGHIAPGKFGKLTAQIDIGPTILGYLNFSYDSKFFGQDVFRMKDSEERAFISTYQSLGYIKNNRLVILDPNKKAATYKPDFINGNAVAIPADQKLINEAISNYQMASYLYQNGLYGFESKK</sequence>
<reference evidence="11 12" key="1">
    <citation type="submission" date="2018-10" db="EMBL/GenBank/DDBJ databases">
        <title>Genomic Encyclopedia of Archaeal and Bacterial Type Strains, Phase II (KMG-II): from individual species to whole genera.</title>
        <authorList>
            <person name="Goeker M."/>
        </authorList>
    </citation>
    <scope>NUCLEOTIDE SEQUENCE [LARGE SCALE GENOMIC DNA]</scope>
    <source>
        <strain evidence="11 12">DSM 19624</strain>
    </source>
</reference>
<name>A0A497YKB5_9SPHI</name>
<proteinExistence type="predicted"/>
<feature type="transmembrane region" description="Helical" evidence="9">
    <location>
        <begin position="57"/>
        <end position="86"/>
    </location>
</feature>
<organism evidence="11 12">
    <name type="scientific">Pedobacter alluvionis</name>
    <dbReference type="NCBI Taxonomy" id="475253"/>
    <lineage>
        <taxon>Bacteria</taxon>
        <taxon>Pseudomonadati</taxon>
        <taxon>Bacteroidota</taxon>
        <taxon>Sphingobacteriia</taxon>
        <taxon>Sphingobacteriales</taxon>
        <taxon>Sphingobacteriaceae</taxon>
        <taxon>Pedobacter</taxon>
    </lineage>
</organism>
<dbReference type="EMBL" id="RCCK01000010">
    <property type="protein sequence ID" value="RLJ80500.1"/>
    <property type="molecule type" value="Genomic_DNA"/>
</dbReference>
<evidence type="ECO:0000256" key="5">
    <source>
        <dbReference type="ARBA" id="ARBA00023136"/>
    </source>
</evidence>
<dbReference type="PIRSF" id="PIRSF005091">
    <property type="entry name" value="Mmb_sulf_HI1246"/>
    <property type="match status" value="1"/>
</dbReference>
<keyword evidence="5 9" id="KW-0472">Membrane</keyword>
<feature type="active site" evidence="6">
    <location>
        <position position="336"/>
    </location>
</feature>
<evidence type="ECO:0000256" key="2">
    <source>
        <dbReference type="ARBA" id="ARBA00022475"/>
    </source>
</evidence>
<protein>
    <submittedName>
        <fullName evidence="11">Phosphoglycerol transferase MdoB-like AlkP superfamily enzyme</fullName>
    </submittedName>
</protein>
<evidence type="ECO:0000313" key="12">
    <source>
        <dbReference type="Proteomes" id="UP000273898"/>
    </source>
</evidence>
<accession>A0A497YKB5</accession>
<dbReference type="InterPro" id="IPR017850">
    <property type="entry name" value="Alkaline_phosphatase_core_sf"/>
</dbReference>
<feature type="binding site" evidence="7">
    <location>
        <position position="454"/>
    </location>
    <ligand>
        <name>substrate</name>
    </ligand>
</feature>
<keyword evidence="2" id="KW-1003">Cell membrane</keyword>
<dbReference type="SUPFAM" id="SSF53649">
    <property type="entry name" value="Alkaline phosphatase-like"/>
    <property type="match status" value="1"/>
</dbReference>
<comment type="subcellular location">
    <subcellularLocation>
        <location evidence="1">Cell membrane</location>
        <topology evidence="1">Multi-pass membrane protein</topology>
    </subcellularLocation>
</comment>
<keyword evidence="7" id="KW-0464">Manganese</keyword>
<dbReference type="GO" id="GO:0016740">
    <property type="term" value="F:transferase activity"/>
    <property type="evidence" value="ECO:0007669"/>
    <property type="project" value="UniProtKB-KW"/>
</dbReference>
<keyword evidence="7" id="KW-0479">Metal-binding</keyword>
<dbReference type="Gene3D" id="3.40.720.10">
    <property type="entry name" value="Alkaline Phosphatase, subunit A"/>
    <property type="match status" value="1"/>
</dbReference>
<gene>
    <name evidence="11" type="ORF">BCL90_1278</name>
</gene>
<keyword evidence="4 9" id="KW-1133">Transmembrane helix</keyword>
<dbReference type="AlphaFoldDB" id="A0A497YKB5"/>
<evidence type="ECO:0000256" key="8">
    <source>
        <dbReference type="PIRSR" id="PIRSR005091-3"/>
    </source>
</evidence>
<comment type="caution">
    <text evidence="11">The sequence shown here is derived from an EMBL/GenBank/DDBJ whole genome shotgun (WGS) entry which is preliminary data.</text>
</comment>
<feature type="transmembrane region" description="Helical" evidence="9">
    <location>
        <begin position="98"/>
        <end position="122"/>
    </location>
</feature>
<dbReference type="InterPro" id="IPR050448">
    <property type="entry name" value="OpgB/LTA_synthase_biosynth"/>
</dbReference>
<feature type="binding site" evidence="8">
    <location>
        <position position="506"/>
    </location>
    <ligand>
        <name>Mn(2+)</name>
        <dbReference type="ChEBI" id="CHEBI:29035"/>
    </ligand>
</feature>
<keyword evidence="3 9" id="KW-0812">Transmembrane</keyword>
<evidence type="ECO:0000256" key="6">
    <source>
        <dbReference type="PIRSR" id="PIRSR005091-1"/>
    </source>
</evidence>
<dbReference type="InterPro" id="IPR012160">
    <property type="entry name" value="LtaS-like"/>
</dbReference>
<dbReference type="PANTHER" id="PTHR47371:SF3">
    <property type="entry name" value="PHOSPHOGLYCEROL TRANSFERASE I"/>
    <property type="match status" value="1"/>
</dbReference>
<feature type="transmembrane region" description="Helical" evidence="9">
    <location>
        <begin position="21"/>
        <end position="45"/>
    </location>
</feature>
<dbReference type="Proteomes" id="UP000273898">
    <property type="component" value="Unassembled WGS sequence"/>
</dbReference>
<feature type="transmembrane region" description="Helical" evidence="9">
    <location>
        <begin position="151"/>
        <end position="169"/>
    </location>
</feature>
<evidence type="ECO:0000259" key="10">
    <source>
        <dbReference type="Pfam" id="PF00884"/>
    </source>
</evidence>
<evidence type="ECO:0000313" key="11">
    <source>
        <dbReference type="EMBL" id="RLJ80500.1"/>
    </source>
</evidence>
<evidence type="ECO:0000256" key="7">
    <source>
        <dbReference type="PIRSR" id="PIRSR005091-2"/>
    </source>
</evidence>
<feature type="domain" description="Sulfatase N-terminal" evidence="10">
    <location>
        <begin position="289"/>
        <end position="557"/>
    </location>
</feature>
<evidence type="ECO:0000256" key="4">
    <source>
        <dbReference type="ARBA" id="ARBA00022989"/>
    </source>
</evidence>
<feature type="binding site" evidence="8">
    <location>
        <position position="296"/>
    </location>
    <ligand>
        <name>Mn(2+)</name>
        <dbReference type="ChEBI" id="CHEBI:29035"/>
    </ligand>
</feature>
<feature type="binding site" evidence="8">
    <location>
        <position position="336"/>
    </location>
    <ligand>
        <name>Mn(2+)</name>
        <dbReference type="ChEBI" id="CHEBI:29035"/>
    </ligand>
</feature>
<dbReference type="GO" id="GO:0005886">
    <property type="term" value="C:plasma membrane"/>
    <property type="evidence" value="ECO:0007669"/>
    <property type="project" value="UniProtKB-SubCell"/>
</dbReference>
<dbReference type="CDD" id="cd16015">
    <property type="entry name" value="LTA_synthase"/>
    <property type="match status" value="1"/>
</dbReference>
<feature type="binding site" evidence="8">
    <location>
        <position position="507"/>
    </location>
    <ligand>
        <name>Mn(2+)</name>
        <dbReference type="ChEBI" id="CHEBI:29035"/>
    </ligand>
</feature>
<evidence type="ECO:0000256" key="9">
    <source>
        <dbReference type="SAM" id="Phobius"/>
    </source>
</evidence>
<evidence type="ECO:0000256" key="3">
    <source>
        <dbReference type="ARBA" id="ARBA00022692"/>
    </source>
</evidence>
<dbReference type="GO" id="GO:0046872">
    <property type="term" value="F:metal ion binding"/>
    <property type="evidence" value="ECO:0007669"/>
    <property type="project" value="UniProtKB-KW"/>
</dbReference>
<dbReference type="Gene3D" id="3.30.1120.80">
    <property type="match status" value="1"/>
</dbReference>
<dbReference type="InterPro" id="IPR000917">
    <property type="entry name" value="Sulfatase_N"/>
</dbReference>
<evidence type="ECO:0000256" key="1">
    <source>
        <dbReference type="ARBA" id="ARBA00004651"/>
    </source>
</evidence>
<keyword evidence="11" id="KW-0808">Transferase</keyword>
<dbReference type="PANTHER" id="PTHR47371">
    <property type="entry name" value="LIPOTEICHOIC ACID SYNTHASE"/>
    <property type="match status" value="1"/>
</dbReference>
<feature type="transmembrane region" description="Helical" evidence="9">
    <location>
        <begin position="190"/>
        <end position="206"/>
    </location>
</feature>